<evidence type="ECO:0000256" key="1">
    <source>
        <dbReference type="SAM" id="Coils"/>
    </source>
</evidence>
<sequence>MIWTVPRLVKKLSFRWTKNVKLCGYVMHVKIVNLRVITRTLPFAATQCTQKAVWRRREEELASNLNIKVRAKSNRREVSLLPATIEEIGDLLDNKLSDTSPIFRKLRSTFLEDIKTIISQEMNLALNEFKNELTQATDFLAAEQADLKVKVEQKDKEIKDLRTQTLKLKKRSLYPPWSTVYH</sequence>
<accession>A0A8S3XQP1</accession>
<evidence type="ECO:0000313" key="3">
    <source>
        <dbReference type="Proteomes" id="UP000691718"/>
    </source>
</evidence>
<evidence type="ECO:0000313" key="2">
    <source>
        <dbReference type="EMBL" id="CAG5036061.1"/>
    </source>
</evidence>
<keyword evidence="1" id="KW-0175">Coiled coil</keyword>
<protein>
    <submittedName>
        <fullName evidence="2">(apollo) hypothetical protein</fullName>
    </submittedName>
</protein>
<feature type="coiled-coil region" evidence="1">
    <location>
        <begin position="144"/>
        <end position="171"/>
    </location>
</feature>
<organism evidence="2 3">
    <name type="scientific">Parnassius apollo</name>
    <name type="common">Apollo butterfly</name>
    <name type="synonym">Papilio apollo</name>
    <dbReference type="NCBI Taxonomy" id="110799"/>
    <lineage>
        <taxon>Eukaryota</taxon>
        <taxon>Metazoa</taxon>
        <taxon>Ecdysozoa</taxon>
        <taxon>Arthropoda</taxon>
        <taxon>Hexapoda</taxon>
        <taxon>Insecta</taxon>
        <taxon>Pterygota</taxon>
        <taxon>Neoptera</taxon>
        <taxon>Endopterygota</taxon>
        <taxon>Lepidoptera</taxon>
        <taxon>Glossata</taxon>
        <taxon>Ditrysia</taxon>
        <taxon>Papilionoidea</taxon>
        <taxon>Papilionidae</taxon>
        <taxon>Parnassiinae</taxon>
        <taxon>Parnassini</taxon>
        <taxon>Parnassius</taxon>
        <taxon>Parnassius</taxon>
    </lineage>
</organism>
<dbReference type="Proteomes" id="UP000691718">
    <property type="component" value="Unassembled WGS sequence"/>
</dbReference>
<keyword evidence="3" id="KW-1185">Reference proteome</keyword>
<proteinExistence type="predicted"/>
<dbReference type="AlphaFoldDB" id="A0A8S3XQP1"/>
<dbReference type="EMBL" id="CAJQZP010001279">
    <property type="protein sequence ID" value="CAG5036061.1"/>
    <property type="molecule type" value="Genomic_DNA"/>
</dbReference>
<comment type="caution">
    <text evidence="2">The sequence shown here is derived from an EMBL/GenBank/DDBJ whole genome shotgun (WGS) entry which is preliminary data.</text>
</comment>
<name>A0A8S3XQP1_PARAO</name>
<gene>
    <name evidence="2" type="ORF">PAPOLLO_LOCUS20720</name>
</gene>
<reference evidence="2" key="1">
    <citation type="submission" date="2021-04" db="EMBL/GenBank/DDBJ databases">
        <authorList>
            <person name="Tunstrom K."/>
        </authorList>
    </citation>
    <scope>NUCLEOTIDE SEQUENCE</scope>
</reference>